<dbReference type="Pfam" id="PF00989">
    <property type="entry name" value="PAS"/>
    <property type="match status" value="1"/>
</dbReference>
<dbReference type="SUPFAM" id="SSF55073">
    <property type="entry name" value="Nucleotide cyclase"/>
    <property type="match status" value="1"/>
</dbReference>
<evidence type="ECO:0000256" key="7">
    <source>
        <dbReference type="ARBA" id="ARBA00023012"/>
    </source>
</evidence>
<feature type="domain" description="PAS" evidence="9">
    <location>
        <begin position="395"/>
        <end position="421"/>
    </location>
</feature>
<comment type="caution">
    <text evidence="13">The sequence shown here is derived from an EMBL/GenBank/DDBJ whole genome shotgun (WGS) entry which is preliminary data.</text>
</comment>
<dbReference type="Gene3D" id="6.10.340.10">
    <property type="match status" value="1"/>
</dbReference>
<dbReference type="SMART" id="SM00086">
    <property type="entry name" value="PAC"/>
    <property type="match status" value="1"/>
</dbReference>
<dbReference type="Pfam" id="PF00563">
    <property type="entry name" value="EAL"/>
    <property type="match status" value="1"/>
</dbReference>
<dbReference type="SUPFAM" id="SSF141868">
    <property type="entry name" value="EAL domain-like"/>
    <property type="match status" value="1"/>
</dbReference>
<dbReference type="PROSITE" id="PS50113">
    <property type="entry name" value="PAC"/>
    <property type="match status" value="1"/>
</dbReference>
<dbReference type="InterPro" id="IPR000700">
    <property type="entry name" value="PAS-assoc_C"/>
</dbReference>
<keyword evidence="5" id="KW-0418">Kinase</keyword>
<dbReference type="NCBIfam" id="TIGR00229">
    <property type="entry name" value="sensory_box"/>
    <property type="match status" value="1"/>
</dbReference>
<feature type="transmembrane region" description="Helical" evidence="8">
    <location>
        <begin position="6"/>
        <end position="25"/>
    </location>
</feature>
<keyword evidence="2" id="KW-0597">Phosphoprotein</keyword>
<evidence type="ECO:0000259" key="10">
    <source>
        <dbReference type="PROSITE" id="PS50113"/>
    </source>
</evidence>
<dbReference type="RefSeq" id="WP_051623125.1">
    <property type="nucleotide sequence ID" value="NZ_AP020335.1"/>
</dbReference>
<dbReference type="InterPro" id="IPR050706">
    <property type="entry name" value="Cyclic-di-GMP_PDE-like"/>
</dbReference>
<dbReference type="InterPro" id="IPR035919">
    <property type="entry name" value="EAL_sf"/>
</dbReference>
<evidence type="ECO:0000313" key="13">
    <source>
        <dbReference type="EMBL" id="KDN96413.1"/>
    </source>
</evidence>
<feature type="domain" description="EAL" evidence="11">
    <location>
        <begin position="665"/>
        <end position="905"/>
    </location>
</feature>
<keyword evidence="6" id="KW-0067">ATP-binding</keyword>
<dbReference type="NCBIfam" id="TIGR00254">
    <property type="entry name" value="GGDEF"/>
    <property type="match status" value="1"/>
</dbReference>
<evidence type="ECO:0000256" key="6">
    <source>
        <dbReference type="ARBA" id="ARBA00022840"/>
    </source>
</evidence>
<dbReference type="InterPro" id="IPR029150">
    <property type="entry name" value="dCache_3"/>
</dbReference>
<dbReference type="CDD" id="cd01948">
    <property type="entry name" value="EAL"/>
    <property type="match status" value="1"/>
</dbReference>
<dbReference type="GO" id="GO:0016020">
    <property type="term" value="C:membrane"/>
    <property type="evidence" value="ECO:0007669"/>
    <property type="project" value="UniProtKB-SubCell"/>
</dbReference>
<sequence length="905" mass="103009">MPVLLTIFIGLLVIIINSFYTLTNITDIKYQEIRKTYQNYLKRAYESKASVALTNAISLSQNPIIIHALETGQRDDALKLLQHISSSLGDYSSFKNIRIHVHTANLKSFIRSWRPNDYGDDLSGFRDSLIYVKQNQQPFVVSEIGRAGLLLRGISPVLSNGKYLGSIEFATGYENIGRSLQQDYGLDFVVLAAPSDSKSFKRFHHSKAIGDRYLAMDESAVEPELLKALKGFQSIDIRKTGMMIRNNLFLTSIPIKNLDNNVIGCLMVGDKMSHITAIVGETRRSMIIQILFMALIDLLILLSLTWMIKRNVIAPIMELSEDVKSFSKNIGRHLPTTSANENLLMRRDELGGIARAFNKSAKHILYLFKKVGESQKVQDEYLKAVYAGSIVSKGDLEGNITFVNDELCKATGYSSEELIGQPHSILREPSTPKSTFRQMWQIITTGHIWHGLLKNKRKDGSVFYANTTIVPILTQDGEISEYIALRYDVSELVNSQRQLRKSLLSDTLTQLDNRFKLLDDIKKDDPKFMAIFDIRAFKELNDFYGYEIGDRILTSFSKYLFDQVKNSSCSVYRLQGDEFALVSFSKEQSLDDFIDRVKVMQYGTNNQMISVDDHKIIIDLTIGVAQKHEDLLFEAALAHKNAKRRNKTMVIFEENHKQLQEQQNNIEWVKKLKTAILDNRIKSFYQPIVNNKTGQIDKHESLVRFKTPEGELIGPFMFLDIAKRARLYTATTQIMIQHVFATLARYQGDFSINLSMEDIHTPEILEFLIEKLEMEPQFGSRLVLEIVESESIQSFDMVESFINTMRTYGCQVAVDDFGTGYSNFEFLLNLHPDYIKIDGSLIKNLPQDQKAHAIVESIVSFAKKNGIKTIAEFVHSEEVYQAVKELGIDYSQGYLLGKPEAEPKA</sequence>
<dbReference type="EMBL" id="JMIU01000001">
    <property type="protein sequence ID" value="KDN96413.1"/>
    <property type="molecule type" value="Genomic_DNA"/>
</dbReference>
<dbReference type="InterPro" id="IPR035965">
    <property type="entry name" value="PAS-like_dom_sf"/>
</dbReference>
<comment type="subcellular location">
    <subcellularLocation>
        <location evidence="1">Membrane</location>
    </subcellularLocation>
</comment>
<evidence type="ECO:0000256" key="8">
    <source>
        <dbReference type="SAM" id="Phobius"/>
    </source>
</evidence>
<evidence type="ECO:0000256" key="2">
    <source>
        <dbReference type="ARBA" id="ARBA00022553"/>
    </source>
</evidence>
<evidence type="ECO:0000256" key="3">
    <source>
        <dbReference type="ARBA" id="ARBA00022679"/>
    </source>
</evidence>
<evidence type="ECO:0000259" key="12">
    <source>
        <dbReference type="PROSITE" id="PS50887"/>
    </source>
</evidence>
<dbReference type="Pfam" id="PF14827">
    <property type="entry name" value="dCache_3"/>
    <property type="match status" value="1"/>
</dbReference>
<dbReference type="SUPFAM" id="SSF103190">
    <property type="entry name" value="Sensory domain-like"/>
    <property type="match status" value="1"/>
</dbReference>
<evidence type="ECO:0000259" key="11">
    <source>
        <dbReference type="PROSITE" id="PS50883"/>
    </source>
</evidence>
<gene>
    <name evidence="13" type="ORF">EI16_09095</name>
</gene>
<dbReference type="InterPro" id="IPR000014">
    <property type="entry name" value="PAS"/>
</dbReference>
<reference evidence="13 14" key="1">
    <citation type="submission" date="2014-04" db="EMBL/GenBank/DDBJ databases">
        <title>Draft genome sequence of Hydrogenovibrio marinus MH-110, a model organism for aerobic H2 metabolism.</title>
        <authorList>
            <person name="Cha H.J."/>
            <person name="Jo B.H."/>
            <person name="Hwang B.H."/>
        </authorList>
    </citation>
    <scope>NUCLEOTIDE SEQUENCE [LARGE SCALE GENOMIC DNA]</scope>
    <source>
        <strain evidence="13 14">MH-110</strain>
    </source>
</reference>
<feature type="transmembrane region" description="Helical" evidence="8">
    <location>
        <begin position="290"/>
        <end position="308"/>
    </location>
</feature>
<dbReference type="PROSITE" id="PS50112">
    <property type="entry name" value="PAS"/>
    <property type="match status" value="1"/>
</dbReference>
<dbReference type="SMART" id="SM00267">
    <property type="entry name" value="GGDEF"/>
    <property type="match status" value="1"/>
</dbReference>
<dbReference type="GO" id="GO:0005524">
    <property type="term" value="F:ATP binding"/>
    <property type="evidence" value="ECO:0007669"/>
    <property type="project" value="UniProtKB-KW"/>
</dbReference>
<dbReference type="InterPro" id="IPR001633">
    <property type="entry name" value="EAL_dom"/>
</dbReference>
<keyword evidence="8" id="KW-0472">Membrane</keyword>
<proteinExistence type="predicted"/>
<evidence type="ECO:0000256" key="5">
    <source>
        <dbReference type="ARBA" id="ARBA00022777"/>
    </source>
</evidence>
<dbReference type="GO" id="GO:0000160">
    <property type="term" value="P:phosphorelay signal transduction system"/>
    <property type="evidence" value="ECO:0007669"/>
    <property type="project" value="UniProtKB-KW"/>
</dbReference>
<dbReference type="PROSITE" id="PS50883">
    <property type="entry name" value="EAL"/>
    <property type="match status" value="1"/>
</dbReference>
<feature type="domain" description="PAC" evidence="10">
    <location>
        <begin position="447"/>
        <end position="501"/>
    </location>
</feature>
<keyword evidence="7" id="KW-0902">Two-component regulatory system</keyword>
<dbReference type="InterPro" id="IPR001610">
    <property type="entry name" value="PAC"/>
</dbReference>
<keyword evidence="4" id="KW-0547">Nucleotide-binding</keyword>
<dbReference type="InterPro" id="IPR029151">
    <property type="entry name" value="Sensor-like_sf"/>
</dbReference>
<dbReference type="PROSITE" id="PS50887">
    <property type="entry name" value="GGDEF"/>
    <property type="match status" value="1"/>
</dbReference>
<name>A0A066ZRH3_HYDMR</name>
<dbReference type="Gene3D" id="3.20.20.450">
    <property type="entry name" value="EAL domain"/>
    <property type="match status" value="1"/>
</dbReference>
<dbReference type="GO" id="GO:0016301">
    <property type="term" value="F:kinase activity"/>
    <property type="evidence" value="ECO:0007669"/>
    <property type="project" value="UniProtKB-KW"/>
</dbReference>
<protein>
    <recommendedName>
        <fullName evidence="15">Diguanylate cyclase</fullName>
    </recommendedName>
</protein>
<dbReference type="InterPro" id="IPR029787">
    <property type="entry name" value="Nucleotide_cyclase"/>
</dbReference>
<dbReference type="PANTHER" id="PTHR33121">
    <property type="entry name" value="CYCLIC DI-GMP PHOSPHODIESTERASE PDEF"/>
    <property type="match status" value="1"/>
</dbReference>
<dbReference type="SMART" id="SM00052">
    <property type="entry name" value="EAL"/>
    <property type="match status" value="1"/>
</dbReference>
<dbReference type="SUPFAM" id="SSF55785">
    <property type="entry name" value="PYP-like sensor domain (PAS domain)"/>
    <property type="match status" value="1"/>
</dbReference>
<dbReference type="GO" id="GO:0006355">
    <property type="term" value="P:regulation of DNA-templated transcription"/>
    <property type="evidence" value="ECO:0007669"/>
    <property type="project" value="InterPro"/>
</dbReference>
<accession>A0A066ZRH3</accession>
<keyword evidence="8" id="KW-0812">Transmembrane</keyword>
<dbReference type="Proteomes" id="UP000027341">
    <property type="component" value="Unassembled WGS sequence"/>
</dbReference>
<dbReference type="Gene3D" id="3.30.70.270">
    <property type="match status" value="1"/>
</dbReference>
<dbReference type="InterPro" id="IPR013767">
    <property type="entry name" value="PAS_fold"/>
</dbReference>
<evidence type="ECO:0000256" key="1">
    <source>
        <dbReference type="ARBA" id="ARBA00004370"/>
    </source>
</evidence>
<evidence type="ECO:0000313" key="14">
    <source>
        <dbReference type="Proteomes" id="UP000027341"/>
    </source>
</evidence>
<keyword evidence="8" id="KW-1133">Transmembrane helix</keyword>
<evidence type="ECO:0000256" key="4">
    <source>
        <dbReference type="ARBA" id="ARBA00022741"/>
    </source>
</evidence>
<dbReference type="Pfam" id="PF00990">
    <property type="entry name" value="GGDEF"/>
    <property type="match status" value="1"/>
</dbReference>
<keyword evidence="14" id="KW-1185">Reference proteome</keyword>
<evidence type="ECO:0000259" key="9">
    <source>
        <dbReference type="PROSITE" id="PS50112"/>
    </source>
</evidence>
<dbReference type="GO" id="GO:0071111">
    <property type="term" value="F:cyclic-guanylate-specific phosphodiesterase activity"/>
    <property type="evidence" value="ECO:0007669"/>
    <property type="project" value="InterPro"/>
</dbReference>
<dbReference type="InterPro" id="IPR000160">
    <property type="entry name" value="GGDEF_dom"/>
</dbReference>
<feature type="domain" description="GGDEF" evidence="12">
    <location>
        <begin position="525"/>
        <end position="662"/>
    </location>
</feature>
<dbReference type="InterPro" id="IPR043128">
    <property type="entry name" value="Rev_trsase/Diguanyl_cyclase"/>
</dbReference>
<dbReference type="STRING" id="28885.EI16_09095"/>
<keyword evidence="3" id="KW-0808">Transferase</keyword>
<dbReference type="AlphaFoldDB" id="A0A066ZRH3"/>
<dbReference type="PANTHER" id="PTHR33121:SF79">
    <property type="entry name" value="CYCLIC DI-GMP PHOSPHODIESTERASE PDED-RELATED"/>
    <property type="match status" value="1"/>
</dbReference>
<evidence type="ECO:0008006" key="15">
    <source>
        <dbReference type="Google" id="ProtNLM"/>
    </source>
</evidence>
<organism evidence="13 14">
    <name type="scientific">Hydrogenovibrio marinus</name>
    <dbReference type="NCBI Taxonomy" id="28885"/>
    <lineage>
        <taxon>Bacteria</taxon>
        <taxon>Pseudomonadati</taxon>
        <taxon>Pseudomonadota</taxon>
        <taxon>Gammaproteobacteria</taxon>
        <taxon>Thiotrichales</taxon>
        <taxon>Piscirickettsiaceae</taxon>
        <taxon>Hydrogenovibrio</taxon>
    </lineage>
</organism>
<dbReference type="CDD" id="cd00130">
    <property type="entry name" value="PAS"/>
    <property type="match status" value="1"/>
</dbReference>
<dbReference type="Gene3D" id="3.30.450.20">
    <property type="entry name" value="PAS domain"/>
    <property type="match status" value="1"/>
</dbReference>